<dbReference type="EMBL" id="RKMH01000002">
    <property type="protein sequence ID" value="RPA65661.1"/>
    <property type="molecule type" value="Genomic_DNA"/>
</dbReference>
<sequence length="390" mass="40796">MKFQSPSDDSNPGLNSTELVPATKGVDGPSFARLFDQRTIGVLISETGAIPLILLGLLSSTFLKPGCQWVLVVIGIYTLLSVAITVYAKRLSDRGFALLSFGGMLGVAGSALVIADNGAALAVLVLLAAIPALSAMDSSLPVVLGFVITAATLVCAVVSIRATSTTALIVGGGAALMAIAVPTYLVTSLRRRLTTLLHQQAQLSVTDPLTLALNRRGLLDGAIYLFRTAATSGKHVALLVVDVDYFKKYNDTHGHSAGDAILVEITNAIRDAVPPSSLVARSGGEEFAILAATDNAVELSRLADDIRLTVASTTDATVSVGGVCATIIEATSDSGHLTLSELMDRLSAQADQLLYAAKRMGRNRAETAMVAPAFWRHLHSSSSDEQDDDH</sequence>
<keyword evidence="2" id="KW-1133">Transmembrane helix</keyword>
<feature type="compositionally biased region" description="Polar residues" evidence="1">
    <location>
        <begin position="1"/>
        <end position="18"/>
    </location>
</feature>
<feature type="region of interest" description="Disordered" evidence="1">
    <location>
        <begin position="1"/>
        <end position="22"/>
    </location>
</feature>
<dbReference type="InterPro" id="IPR029787">
    <property type="entry name" value="Nucleotide_cyclase"/>
</dbReference>
<keyword evidence="2" id="KW-0812">Transmembrane</keyword>
<dbReference type="InterPro" id="IPR000160">
    <property type="entry name" value="GGDEF_dom"/>
</dbReference>
<reference evidence="4 5" key="1">
    <citation type="submission" date="2018-11" db="EMBL/GenBank/DDBJ databases">
        <title>Draft genome sequence of Gordonia sp. RS15-1S isolated from rice stems.</title>
        <authorList>
            <person name="Muangham S."/>
        </authorList>
    </citation>
    <scope>NUCLEOTIDE SEQUENCE [LARGE SCALE GENOMIC DNA]</scope>
    <source>
        <strain evidence="4 5">RS15-1S</strain>
    </source>
</reference>
<dbReference type="PANTHER" id="PTHR45138:SF9">
    <property type="entry name" value="DIGUANYLATE CYCLASE DGCM-RELATED"/>
    <property type="match status" value="1"/>
</dbReference>
<dbReference type="OrthoDB" id="23692at2"/>
<dbReference type="RefSeq" id="WP_123925440.1">
    <property type="nucleotide sequence ID" value="NZ_JBPSDP010000009.1"/>
</dbReference>
<dbReference type="SMART" id="SM00267">
    <property type="entry name" value="GGDEF"/>
    <property type="match status" value="1"/>
</dbReference>
<feature type="transmembrane region" description="Helical" evidence="2">
    <location>
        <begin position="95"/>
        <end position="113"/>
    </location>
</feature>
<dbReference type="CDD" id="cd01949">
    <property type="entry name" value="GGDEF"/>
    <property type="match status" value="1"/>
</dbReference>
<dbReference type="GO" id="GO:0043709">
    <property type="term" value="P:cell adhesion involved in single-species biofilm formation"/>
    <property type="evidence" value="ECO:0007669"/>
    <property type="project" value="TreeGrafter"/>
</dbReference>
<keyword evidence="2" id="KW-0472">Membrane</keyword>
<evidence type="ECO:0000256" key="1">
    <source>
        <dbReference type="SAM" id="MobiDB-lite"/>
    </source>
</evidence>
<proteinExistence type="predicted"/>
<dbReference type="GO" id="GO:1902201">
    <property type="term" value="P:negative regulation of bacterial-type flagellum-dependent cell motility"/>
    <property type="evidence" value="ECO:0007669"/>
    <property type="project" value="TreeGrafter"/>
</dbReference>
<evidence type="ECO:0000313" key="5">
    <source>
        <dbReference type="Proteomes" id="UP000267536"/>
    </source>
</evidence>
<gene>
    <name evidence="4" type="ORF">EF294_02590</name>
</gene>
<feature type="transmembrane region" description="Helical" evidence="2">
    <location>
        <begin position="40"/>
        <end position="63"/>
    </location>
</feature>
<dbReference type="PROSITE" id="PS50887">
    <property type="entry name" value="GGDEF"/>
    <property type="match status" value="1"/>
</dbReference>
<comment type="caution">
    <text evidence="4">The sequence shown here is derived from an EMBL/GenBank/DDBJ whole genome shotgun (WGS) entry which is preliminary data.</text>
</comment>
<protein>
    <submittedName>
        <fullName evidence="4">GGDEF domain-containing protein</fullName>
    </submittedName>
</protein>
<dbReference type="SUPFAM" id="SSF55073">
    <property type="entry name" value="Nucleotide cyclase"/>
    <property type="match status" value="1"/>
</dbReference>
<organism evidence="4 5">
    <name type="scientific">Gordonia oryzae</name>
    <dbReference type="NCBI Taxonomy" id="2487349"/>
    <lineage>
        <taxon>Bacteria</taxon>
        <taxon>Bacillati</taxon>
        <taxon>Actinomycetota</taxon>
        <taxon>Actinomycetes</taxon>
        <taxon>Mycobacteriales</taxon>
        <taxon>Gordoniaceae</taxon>
        <taxon>Gordonia</taxon>
    </lineage>
</organism>
<feature type="domain" description="GGDEF" evidence="3">
    <location>
        <begin position="234"/>
        <end position="370"/>
    </location>
</feature>
<evidence type="ECO:0000313" key="4">
    <source>
        <dbReference type="EMBL" id="RPA65661.1"/>
    </source>
</evidence>
<feature type="transmembrane region" description="Helical" evidence="2">
    <location>
        <begin position="119"/>
        <end position="135"/>
    </location>
</feature>
<dbReference type="InterPro" id="IPR043128">
    <property type="entry name" value="Rev_trsase/Diguanyl_cyclase"/>
</dbReference>
<feature type="transmembrane region" description="Helical" evidence="2">
    <location>
        <begin position="69"/>
        <end position="88"/>
    </location>
</feature>
<accession>A0A3N4H2T8</accession>
<dbReference type="Pfam" id="PF00990">
    <property type="entry name" value="GGDEF"/>
    <property type="match status" value="1"/>
</dbReference>
<keyword evidence="5" id="KW-1185">Reference proteome</keyword>
<dbReference type="AlphaFoldDB" id="A0A3N4H2T8"/>
<dbReference type="Gene3D" id="3.30.70.270">
    <property type="match status" value="1"/>
</dbReference>
<dbReference type="PANTHER" id="PTHR45138">
    <property type="entry name" value="REGULATORY COMPONENTS OF SENSORY TRANSDUCTION SYSTEM"/>
    <property type="match status" value="1"/>
</dbReference>
<name>A0A3N4H2T8_9ACTN</name>
<dbReference type="GO" id="GO:0005886">
    <property type="term" value="C:plasma membrane"/>
    <property type="evidence" value="ECO:0007669"/>
    <property type="project" value="TreeGrafter"/>
</dbReference>
<dbReference type="NCBIfam" id="TIGR00254">
    <property type="entry name" value="GGDEF"/>
    <property type="match status" value="1"/>
</dbReference>
<dbReference type="InterPro" id="IPR050469">
    <property type="entry name" value="Diguanylate_Cyclase"/>
</dbReference>
<feature type="transmembrane region" description="Helical" evidence="2">
    <location>
        <begin position="142"/>
        <end position="160"/>
    </location>
</feature>
<evidence type="ECO:0000259" key="3">
    <source>
        <dbReference type="PROSITE" id="PS50887"/>
    </source>
</evidence>
<dbReference type="Proteomes" id="UP000267536">
    <property type="component" value="Unassembled WGS sequence"/>
</dbReference>
<feature type="transmembrane region" description="Helical" evidence="2">
    <location>
        <begin position="166"/>
        <end position="186"/>
    </location>
</feature>
<dbReference type="GO" id="GO:0052621">
    <property type="term" value="F:diguanylate cyclase activity"/>
    <property type="evidence" value="ECO:0007669"/>
    <property type="project" value="TreeGrafter"/>
</dbReference>
<evidence type="ECO:0000256" key="2">
    <source>
        <dbReference type="SAM" id="Phobius"/>
    </source>
</evidence>